<dbReference type="Proteomes" id="UP000570361">
    <property type="component" value="Unassembled WGS sequence"/>
</dbReference>
<dbReference type="InterPro" id="IPR010067">
    <property type="entry name" value="ABC_SsuA_sub-bd"/>
</dbReference>
<evidence type="ECO:0000256" key="5">
    <source>
        <dbReference type="ARBA" id="ARBA00055538"/>
    </source>
</evidence>
<reference evidence="9 10" key="1">
    <citation type="submission" date="2020-08" db="EMBL/GenBank/DDBJ databases">
        <title>Genomic Encyclopedia of Type Strains, Phase III (KMG-III): the genomes of soil and plant-associated and newly described type strains.</title>
        <authorList>
            <person name="Whitman W."/>
        </authorList>
    </citation>
    <scope>NUCLEOTIDE SEQUENCE [LARGE SCALE GENOMIC DNA]</scope>
    <source>
        <strain evidence="9 10">CECT 5862</strain>
    </source>
</reference>
<dbReference type="PANTHER" id="PTHR30024">
    <property type="entry name" value="ALIPHATIC SULFONATES-BINDING PROTEIN-RELATED"/>
    <property type="match status" value="1"/>
</dbReference>
<feature type="chain" id="PRO_5030677632" description="Putative aliphatic sulfonates-binding protein" evidence="7">
    <location>
        <begin position="25"/>
        <end position="351"/>
    </location>
</feature>
<dbReference type="GO" id="GO:0042626">
    <property type="term" value="F:ATPase-coupled transmembrane transporter activity"/>
    <property type="evidence" value="ECO:0007669"/>
    <property type="project" value="InterPro"/>
</dbReference>
<proteinExistence type="inferred from homology"/>
<dbReference type="RefSeq" id="WP_183601311.1">
    <property type="nucleotide sequence ID" value="NZ_JACHXK010000007.1"/>
</dbReference>
<comment type="similarity">
    <text evidence="2">Belongs to the bacterial solute-binding protein SsuA/TauA family.</text>
</comment>
<comment type="subcellular location">
    <subcellularLocation>
        <location evidence="1">Periplasm</location>
    </subcellularLocation>
</comment>
<feature type="domain" description="Solute-binding protein family 3/N-terminal" evidence="8">
    <location>
        <begin position="56"/>
        <end position="286"/>
    </location>
</feature>
<dbReference type="Pfam" id="PF09084">
    <property type="entry name" value="NMT1"/>
    <property type="match status" value="1"/>
</dbReference>
<accession>A0A7W5AZC6</accession>
<dbReference type="PANTHER" id="PTHR30024:SF42">
    <property type="entry name" value="ALIPHATIC SULFONATES-BINDING PROTEIN-RELATED"/>
    <property type="match status" value="1"/>
</dbReference>
<dbReference type="GO" id="GO:0016020">
    <property type="term" value="C:membrane"/>
    <property type="evidence" value="ECO:0007669"/>
    <property type="project" value="InterPro"/>
</dbReference>
<dbReference type="InterPro" id="IPR001638">
    <property type="entry name" value="Solute-binding_3/MltF_N"/>
</dbReference>
<dbReference type="SUPFAM" id="SSF53850">
    <property type="entry name" value="Periplasmic binding protein-like II"/>
    <property type="match status" value="1"/>
</dbReference>
<protein>
    <recommendedName>
        <fullName evidence="6">Putative aliphatic sulfonates-binding protein</fullName>
    </recommendedName>
</protein>
<name>A0A7W5AZC6_9BACL</name>
<evidence type="ECO:0000256" key="1">
    <source>
        <dbReference type="ARBA" id="ARBA00004418"/>
    </source>
</evidence>
<evidence type="ECO:0000256" key="2">
    <source>
        <dbReference type="ARBA" id="ARBA00010742"/>
    </source>
</evidence>
<evidence type="ECO:0000259" key="8">
    <source>
        <dbReference type="SMART" id="SM00062"/>
    </source>
</evidence>
<evidence type="ECO:0000256" key="3">
    <source>
        <dbReference type="ARBA" id="ARBA00022448"/>
    </source>
</evidence>
<evidence type="ECO:0000313" key="9">
    <source>
        <dbReference type="EMBL" id="MBB3111437.1"/>
    </source>
</evidence>
<feature type="signal peptide" evidence="7">
    <location>
        <begin position="1"/>
        <end position="24"/>
    </location>
</feature>
<evidence type="ECO:0000256" key="7">
    <source>
        <dbReference type="SAM" id="SignalP"/>
    </source>
</evidence>
<keyword evidence="10" id="KW-1185">Reference proteome</keyword>
<keyword evidence="3" id="KW-0813">Transport</keyword>
<dbReference type="EMBL" id="JACHXK010000007">
    <property type="protein sequence ID" value="MBB3111437.1"/>
    <property type="molecule type" value="Genomic_DNA"/>
</dbReference>
<keyword evidence="4 7" id="KW-0732">Signal</keyword>
<organism evidence="9 10">
    <name type="scientific">Paenibacillus phyllosphaerae</name>
    <dbReference type="NCBI Taxonomy" id="274593"/>
    <lineage>
        <taxon>Bacteria</taxon>
        <taxon>Bacillati</taxon>
        <taxon>Bacillota</taxon>
        <taxon>Bacilli</taxon>
        <taxon>Bacillales</taxon>
        <taxon>Paenibacillaceae</taxon>
        <taxon>Paenibacillus</taxon>
    </lineage>
</organism>
<dbReference type="PROSITE" id="PS51257">
    <property type="entry name" value="PROKAR_LIPOPROTEIN"/>
    <property type="match status" value="1"/>
</dbReference>
<evidence type="ECO:0000313" key="10">
    <source>
        <dbReference type="Proteomes" id="UP000570361"/>
    </source>
</evidence>
<comment type="function">
    <text evidence="5">Part of a binding-protein-dependent transport system for aliphatic sulfonates. Putative binding protein.</text>
</comment>
<comment type="caution">
    <text evidence="9">The sequence shown here is derived from an EMBL/GenBank/DDBJ whole genome shotgun (WGS) entry which is preliminary data.</text>
</comment>
<dbReference type="AlphaFoldDB" id="A0A7W5AZC6"/>
<evidence type="ECO:0000256" key="4">
    <source>
        <dbReference type="ARBA" id="ARBA00022729"/>
    </source>
</evidence>
<dbReference type="NCBIfam" id="TIGR01728">
    <property type="entry name" value="SsuA_fam"/>
    <property type="match status" value="1"/>
</dbReference>
<dbReference type="Gene3D" id="3.40.190.10">
    <property type="entry name" value="Periplasmic binding protein-like II"/>
    <property type="match status" value="2"/>
</dbReference>
<dbReference type="FunFam" id="3.40.190.10:FF:000050">
    <property type="entry name" value="Sulfonate ABC transporter substrate-binding protein"/>
    <property type="match status" value="1"/>
</dbReference>
<dbReference type="InterPro" id="IPR015168">
    <property type="entry name" value="SsuA/THI5"/>
</dbReference>
<gene>
    <name evidence="9" type="ORF">FHS18_003505</name>
</gene>
<dbReference type="SMART" id="SM00062">
    <property type="entry name" value="PBPb"/>
    <property type="match status" value="1"/>
</dbReference>
<evidence type="ECO:0000256" key="6">
    <source>
        <dbReference type="ARBA" id="ARBA00070228"/>
    </source>
</evidence>
<dbReference type="GO" id="GO:0042597">
    <property type="term" value="C:periplasmic space"/>
    <property type="evidence" value="ECO:0007669"/>
    <property type="project" value="UniProtKB-SubCell"/>
</dbReference>
<sequence length="351" mass="38145">MKRMKWVTPIVALMLVLAGCGASGNNGGNNTNEAPANDTTAASADNSGAKNYDGLTVKLGYQGKGGLFGKAQEAKWFEDAYGELGVNVEWVEFQSGPPMIEAMTANHLDFAGMGNMPPIAAQAAGVDFTIISQVLEGKNNVAIIVPQDSAIQSVADLKGKKVAVTKGSNAYNFLYRVLDKEGLKDSDLEVIQLQPDETQPSFESGKVDAWAVWDPYITLNTLTGKARVLTDGASSGVLSPSFQLVRSGFAKDYPELVTLYLKTLQKAIQWETDNKDEAYQRYADERQIPVDVIKGIQERSTFINIPVTDEVIAEQQKTADFQLALGTIRTQIDVTKVFDNTYIEEALKASE</sequence>